<dbReference type="GO" id="GO:0016757">
    <property type="term" value="F:glycosyltransferase activity"/>
    <property type="evidence" value="ECO:0007669"/>
    <property type="project" value="UniProtKB-KW"/>
</dbReference>
<dbReference type="InterPro" id="IPR050834">
    <property type="entry name" value="Glycosyltransf_2"/>
</dbReference>
<evidence type="ECO:0000313" key="2">
    <source>
        <dbReference type="EMBL" id="MFC5278293.1"/>
    </source>
</evidence>
<keyword evidence="2" id="KW-0808">Transferase</keyword>
<dbReference type="PANTHER" id="PTHR43685:SF2">
    <property type="entry name" value="GLYCOSYLTRANSFERASE 2-LIKE DOMAIN-CONTAINING PROTEIN"/>
    <property type="match status" value="1"/>
</dbReference>
<dbReference type="RefSeq" id="WP_256410496.1">
    <property type="nucleotide sequence ID" value="NZ_JANHDM010000001.1"/>
</dbReference>
<dbReference type="EMBL" id="JBHSKY010000006">
    <property type="protein sequence ID" value="MFC5278293.1"/>
    <property type="molecule type" value="Genomic_DNA"/>
</dbReference>
<protein>
    <submittedName>
        <fullName evidence="2">Glycosyltransferase</fullName>
        <ecNumber evidence="2">2.4.-.-</ecNumber>
    </submittedName>
</protein>
<proteinExistence type="predicted"/>
<name>A0ABD5R002_9EURY</name>
<evidence type="ECO:0000313" key="3">
    <source>
        <dbReference type="Proteomes" id="UP001596118"/>
    </source>
</evidence>
<dbReference type="InterPro" id="IPR029044">
    <property type="entry name" value="Nucleotide-diphossugar_trans"/>
</dbReference>
<evidence type="ECO:0000259" key="1">
    <source>
        <dbReference type="Pfam" id="PF00535"/>
    </source>
</evidence>
<keyword evidence="3" id="KW-1185">Reference proteome</keyword>
<keyword evidence="2" id="KW-0328">Glycosyltransferase</keyword>
<dbReference type="Gene3D" id="3.90.550.10">
    <property type="entry name" value="Spore Coat Polysaccharide Biosynthesis Protein SpsA, Chain A"/>
    <property type="match status" value="1"/>
</dbReference>
<dbReference type="AlphaFoldDB" id="A0ABD5R002"/>
<dbReference type="Proteomes" id="UP001596118">
    <property type="component" value="Unassembled WGS sequence"/>
</dbReference>
<reference evidence="2 3" key="1">
    <citation type="journal article" date="2019" name="Int. J. Syst. Evol. Microbiol.">
        <title>The Global Catalogue of Microorganisms (GCM) 10K type strain sequencing project: providing services to taxonomists for standard genome sequencing and annotation.</title>
        <authorList>
            <consortium name="The Broad Institute Genomics Platform"/>
            <consortium name="The Broad Institute Genome Sequencing Center for Infectious Disease"/>
            <person name="Wu L."/>
            <person name="Ma J."/>
        </authorList>
    </citation>
    <scope>NUCLEOTIDE SEQUENCE [LARGE SCALE GENOMIC DNA]</scope>
    <source>
        <strain evidence="2 3">CGMCC 1.12124</strain>
    </source>
</reference>
<organism evidence="2 3">
    <name type="scientific">Halorubrum rubrum</name>
    <dbReference type="NCBI Taxonomy" id="1126240"/>
    <lineage>
        <taxon>Archaea</taxon>
        <taxon>Methanobacteriati</taxon>
        <taxon>Methanobacteriota</taxon>
        <taxon>Stenosarchaea group</taxon>
        <taxon>Halobacteria</taxon>
        <taxon>Halobacteriales</taxon>
        <taxon>Haloferacaceae</taxon>
        <taxon>Halorubrum</taxon>
    </lineage>
</organism>
<sequence>MNSTTPRTSVSIIIPVYNDPAGVRIAVDALVDQTYPSSQYEVVIVDNDSTDATLEVARTAAATNSELFRVERETDVQSSYAARNTGIEASEGEVVGFLDADVVPDGDWIESTVSAMVDRDIAYAGCRVDVECSKSTYSGRYNAATGFPIERYISELDFAPTCALFVDRDVIRDVGPFDEGLVSSGDLEFGRRVAAAGWKQGYVHEARAVHPARSSLRSLLRKYFRLGRGDTQLSRRHPERFESSALSCVIGLLPAHPLCFPNYFDAQWDQYPAIDWVALYVLSSLVGVARVLGRVVEHVD</sequence>
<dbReference type="Pfam" id="PF00535">
    <property type="entry name" value="Glycos_transf_2"/>
    <property type="match status" value="1"/>
</dbReference>
<dbReference type="InterPro" id="IPR001173">
    <property type="entry name" value="Glyco_trans_2-like"/>
</dbReference>
<dbReference type="PANTHER" id="PTHR43685">
    <property type="entry name" value="GLYCOSYLTRANSFERASE"/>
    <property type="match status" value="1"/>
</dbReference>
<feature type="domain" description="Glycosyltransferase 2-like" evidence="1">
    <location>
        <begin position="11"/>
        <end position="147"/>
    </location>
</feature>
<accession>A0ABD5R002</accession>
<gene>
    <name evidence="2" type="ORF">ACFPM1_05895</name>
</gene>
<dbReference type="EC" id="2.4.-.-" evidence="2"/>
<dbReference type="SUPFAM" id="SSF53448">
    <property type="entry name" value="Nucleotide-diphospho-sugar transferases"/>
    <property type="match status" value="1"/>
</dbReference>
<comment type="caution">
    <text evidence="2">The sequence shown here is derived from an EMBL/GenBank/DDBJ whole genome shotgun (WGS) entry which is preliminary data.</text>
</comment>